<dbReference type="EMBL" id="GBXM01038215">
    <property type="protein sequence ID" value="JAH70362.1"/>
    <property type="molecule type" value="Transcribed_RNA"/>
</dbReference>
<proteinExistence type="predicted"/>
<accession>A0A0E9UX26</accession>
<reference evidence="1" key="2">
    <citation type="journal article" date="2015" name="Fish Shellfish Immunol.">
        <title>Early steps in the European eel (Anguilla anguilla)-Vibrio vulnificus interaction in the gills: Role of the RtxA13 toxin.</title>
        <authorList>
            <person name="Callol A."/>
            <person name="Pajuelo D."/>
            <person name="Ebbesson L."/>
            <person name="Teles M."/>
            <person name="MacKenzie S."/>
            <person name="Amaro C."/>
        </authorList>
    </citation>
    <scope>NUCLEOTIDE SEQUENCE</scope>
</reference>
<reference evidence="1" key="1">
    <citation type="submission" date="2014-11" db="EMBL/GenBank/DDBJ databases">
        <authorList>
            <person name="Amaro Gonzalez C."/>
        </authorList>
    </citation>
    <scope>NUCLEOTIDE SEQUENCE</scope>
</reference>
<protein>
    <submittedName>
        <fullName evidence="1">Uncharacterized protein</fullName>
    </submittedName>
</protein>
<name>A0A0E9UX26_ANGAN</name>
<dbReference type="AlphaFoldDB" id="A0A0E9UX26"/>
<evidence type="ECO:0000313" key="1">
    <source>
        <dbReference type="EMBL" id="JAH70362.1"/>
    </source>
</evidence>
<organism evidence="1">
    <name type="scientific">Anguilla anguilla</name>
    <name type="common">European freshwater eel</name>
    <name type="synonym">Muraena anguilla</name>
    <dbReference type="NCBI Taxonomy" id="7936"/>
    <lineage>
        <taxon>Eukaryota</taxon>
        <taxon>Metazoa</taxon>
        <taxon>Chordata</taxon>
        <taxon>Craniata</taxon>
        <taxon>Vertebrata</taxon>
        <taxon>Euteleostomi</taxon>
        <taxon>Actinopterygii</taxon>
        <taxon>Neopterygii</taxon>
        <taxon>Teleostei</taxon>
        <taxon>Anguilliformes</taxon>
        <taxon>Anguillidae</taxon>
        <taxon>Anguilla</taxon>
    </lineage>
</organism>
<sequence length="27" mass="3228">MAILVAYTIPKPFKWFIISVNVYFPLR</sequence>